<dbReference type="Pfam" id="PF00366">
    <property type="entry name" value="Ribosomal_S17"/>
    <property type="match status" value="1"/>
</dbReference>
<evidence type="ECO:0000256" key="3">
    <source>
        <dbReference type="ARBA" id="ARBA00023274"/>
    </source>
</evidence>
<keyword evidence="3" id="KW-0687">Ribonucleoprotein</keyword>
<accession>A0A2M7VEC1</accession>
<gene>
    <name evidence="4" type="ORF">COX77_03240</name>
</gene>
<comment type="similarity">
    <text evidence="1">Belongs to the universal ribosomal protein uS17 family.</text>
</comment>
<dbReference type="GO" id="GO:0022627">
    <property type="term" value="C:cytosolic small ribosomal subunit"/>
    <property type="evidence" value="ECO:0007669"/>
    <property type="project" value="TreeGrafter"/>
</dbReference>
<proteinExistence type="inferred from homology"/>
<dbReference type="Proteomes" id="UP000230405">
    <property type="component" value="Unassembled WGS sequence"/>
</dbReference>
<dbReference type="PANTHER" id="PTHR10744">
    <property type="entry name" value="40S RIBOSOMAL PROTEIN S11 FAMILY MEMBER"/>
    <property type="match status" value="1"/>
</dbReference>
<evidence type="ECO:0000313" key="4">
    <source>
        <dbReference type="EMBL" id="PIZ98851.1"/>
    </source>
</evidence>
<organism evidence="4 5">
    <name type="scientific">Candidatus Komeilibacteria bacterium CG_4_10_14_0_2_um_filter_37_10</name>
    <dbReference type="NCBI Taxonomy" id="1974470"/>
    <lineage>
        <taxon>Bacteria</taxon>
        <taxon>Candidatus Komeiliibacteriota</taxon>
    </lineage>
</organism>
<reference evidence="5" key="1">
    <citation type="submission" date="2017-09" db="EMBL/GenBank/DDBJ databases">
        <title>Depth-based differentiation of microbial function through sediment-hosted aquifers and enrichment of novel symbionts in the deep terrestrial subsurface.</title>
        <authorList>
            <person name="Probst A.J."/>
            <person name="Ladd B."/>
            <person name="Jarett J.K."/>
            <person name="Geller-Mcgrath D.E."/>
            <person name="Sieber C.M.K."/>
            <person name="Emerson J.B."/>
            <person name="Anantharaman K."/>
            <person name="Thomas B.C."/>
            <person name="Malmstrom R."/>
            <person name="Stieglmeier M."/>
            <person name="Klingl A."/>
            <person name="Woyke T."/>
            <person name="Ryan C.M."/>
            <person name="Banfield J.F."/>
        </authorList>
    </citation>
    <scope>NUCLEOTIDE SEQUENCE [LARGE SCALE GENOMIC DNA]</scope>
</reference>
<dbReference type="PANTHER" id="PTHR10744:SF1">
    <property type="entry name" value="SMALL RIBOSOMAL SUBUNIT PROTEIN US17M"/>
    <property type="match status" value="1"/>
</dbReference>
<dbReference type="SUPFAM" id="SSF50249">
    <property type="entry name" value="Nucleic acid-binding proteins"/>
    <property type="match status" value="1"/>
</dbReference>
<keyword evidence="2 4" id="KW-0689">Ribosomal protein</keyword>
<dbReference type="NCBIfam" id="NF004123">
    <property type="entry name" value="PRK05610.1"/>
    <property type="match status" value="1"/>
</dbReference>
<dbReference type="GO" id="GO:0006412">
    <property type="term" value="P:translation"/>
    <property type="evidence" value="ECO:0007669"/>
    <property type="project" value="InterPro"/>
</dbReference>
<dbReference type="GO" id="GO:0003735">
    <property type="term" value="F:structural constituent of ribosome"/>
    <property type="evidence" value="ECO:0007669"/>
    <property type="project" value="InterPro"/>
</dbReference>
<sequence>MNKEQETKPVVTRKFQGQVVSAKMALTAVVKVVTKKTDAKYKKSYLVTTKFKCHNPENKYREGDRVIFEECRPISKDKRWIIINKVK</sequence>
<name>A0A2M7VEC1_9BACT</name>
<evidence type="ECO:0000256" key="2">
    <source>
        <dbReference type="ARBA" id="ARBA00022980"/>
    </source>
</evidence>
<dbReference type="CDD" id="cd00364">
    <property type="entry name" value="Ribosomal_uS17"/>
    <property type="match status" value="1"/>
</dbReference>
<comment type="caution">
    <text evidence="4">The sequence shown here is derived from an EMBL/GenBank/DDBJ whole genome shotgun (WGS) entry which is preliminary data.</text>
</comment>
<dbReference type="InterPro" id="IPR012340">
    <property type="entry name" value="NA-bd_OB-fold"/>
</dbReference>
<protein>
    <submittedName>
        <fullName evidence="4">30S ribosomal protein S17</fullName>
    </submittedName>
</protein>
<dbReference type="Gene3D" id="2.40.50.140">
    <property type="entry name" value="Nucleic acid-binding proteins"/>
    <property type="match status" value="1"/>
</dbReference>
<evidence type="ECO:0000313" key="5">
    <source>
        <dbReference type="Proteomes" id="UP000230405"/>
    </source>
</evidence>
<dbReference type="EMBL" id="PFPO01000060">
    <property type="protein sequence ID" value="PIZ98851.1"/>
    <property type="molecule type" value="Genomic_DNA"/>
</dbReference>
<dbReference type="PRINTS" id="PR00973">
    <property type="entry name" value="RIBOSOMALS17"/>
</dbReference>
<dbReference type="InterPro" id="IPR000266">
    <property type="entry name" value="Ribosomal_uS17"/>
</dbReference>
<dbReference type="AlphaFoldDB" id="A0A2M7VEC1"/>
<evidence type="ECO:0000256" key="1">
    <source>
        <dbReference type="ARBA" id="ARBA00010254"/>
    </source>
</evidence>